<keyword evidence="1" id="KW-0732">Signal</keyword>
<evidence type="ECO:0000256" key="1">
    <source>
        <dbReference type="SAM" id="SignalP"/>
    </source>
</evidence>
<gene>
    <name evidence="2" type="ORF">QR680_014369</name>
</gene>
<protein>
    <recommendedName>
        <fullName evidence="4">DOMON domain-containing protein</fullName>
    </recommendedName>
</protein>
<accession>A0AA39M439</accession>
<comment type="caution">
    <text evidence="2">The sequence shown here is derived from an EMBL/GenBank/DDBJ whole genome shotgun (WGS) entry which is preliminary data.</text>
</comment>
<name>A0AA39M439_9BILA</name>
<keyword evidence="3" id="KW-1185">Reference proteome</keyword>
<evidence type="ECO:0000313" key="2">
    <source>
        <dbReference type="EMBL" id="KAK0419854.1"/>
    </source>
</evidence>
<dbReference type="Proteomes" id="UP001175271">
    <property type="component" value="Unassembled WGS sequence"/>
</dbReference>
<feature type="chain" id="PRO_5041395049" description="DOMON domain-containing protein" evidence="1">
    <location>
        <begin position="19"/>
        <end position="242"/>
    </location>
</feature>
<sequence length="242" mass="27827">MRRLLLLSLLLCALEVEANQSWRIYRNSTKLEVKIAVHTSNCFRSGTSHNLFVEVGFLNDNNILIWKVTSSKISNDDLQRDMNVERVIDVPQGTIQRIEALCTSHAAYGRDKLSKYENCMINPNIVNMKLVYHSPFFELGAAWRLGDVSLSLAYDMADGQFGYNWIDFITHDNCDYDWADHSEIPSQHGHVLNFYLRIDHTTADKAEMWLPCRRFFLPGDFIAPTLISGRSGCPGFPRYRDN</sequence>
<evidence type="ECO:0000313" key="3">
    <source>
        <dbReference type="Proteomes" id="UP001175271"/>
    </source>
</evidence>
<feature type="signal peptide" evidence="1">
    <location>
        <begin position="1"/>
        <end position="18"/>
    </location>
</feature>
<dbReference type="EMBL" id="JAUCMV010000002">
    <property type="protein sequence ID" value="KAK0419854.1"/>
    <property type="molecule type" value="Genomic_DNA"/>
</dbReference>
<reference evidence="2" key="1">
    <citation type="submission" date="2023-06" db="EMBL/GenBank/DDBJ databases">
        <title>Genomic analysis of the entomopathogenic nematode Steinernema hermaphroditum.</title>
        <authorList>
            <person name="Schwarz E.M."/>
            <person name="Heppert J.K."/>
            <person name="Baniya A."/>
            <person name="Schwartz H.T."/>
            <person name="Tan C.-H."/>
            <person name="Antoshechkin I."/>
            <person name="Sternberg P.W."/>
            <person name="Goodrich-Blair H."/>
            <person name="Dillman A.R."/>
        </authorList>
    </citation>
    <scope>NUCLEOTIDE SEQUENCE</scope>
    <source>
        <strain evidence="2">PS9179</strain>
        <tissue evidence="2">Whole animal</tissue>
    </source>
</reference>
<evidence type="ECO:0008006" key="4">
    <source>
        <dbReference type="Google" id="ProtNLM"/>
    </source>
</evidence>
<dbReference type="AlphaFoldDB" id="A0AA39M439"/>
<organism evidence="2 3">
    <name type="scientific">Steinernema hermaphroditum</name>
    <dbReference type="NCBI Taxonomy" id="289476"/>
    <lineage>
        <taxon>Eukaryota</taxon>
        <taxon>Metazoa</taxon>
        <taxon>Ecdysozoa</taxon>
        <taxon>Nematoda</taxon>
        <taxon>Chromadorea</taxon>
        <taxon>Rhabditida</taxon>
        <taxon>Tylenchina</taxon>
        <taxon>Panagrolaimomorpha</taxon>
        <taxon>Strongyloidoidea</taxon>
        <taxon>Steinernematidae</taxon>
        <taxon>Steinernema</taxon>
    </lineage>
</organism>
<proteinExistence type="predicted"/>